<dbReference type="EMBL" id="CM023491">
    <property type="protein sequence ID" value="KAH6941878.1"/>
    <property type="molecule type" value="Genomic_DNA"/>
</dbReference>
<dbReference type="Proteomes" id="UP000821845">
    <property type="component" value="Chromosome 11"/>
</dbReference>
<name>A0ACB7T462_HYAAI</name>
<gene>
    <name evidence="1" type="ORF">HPB50_023684</name>
</gene>
<organism evidence="1 2">
    <name type="scientific">Hyalomma asiaticum</name>
    <name type="common">Tick</name>
    <dbReference type="NCBI Taxonomy" id="266040"/>
    <lineage>
        <taxon>Eukaryota</taxon>
        <taxon>Metazoa</taxon>
        <taxon>Ecdysozoa</taxon>
        <taxon>Arthropoda</taxon>
        <taxon>Chelicerata</taxon>
        <taxon>Arachnida</taxon>
        <taxon>Acari</taxon>
        <taxon>Parasitiformes</taxon>
        <taxon>Ixodida</taxon>
        <taxon>Ixodoidea</taxon>
        <taxon>Ixodidae</taxon>
        <taxon>Hyalomminae</taxon>
        <taxon>Hyalomma</taxon>
    </lineage>
</organism>
<proteinExistence type="predicted"/>
<protein>
    <submittedName>
        <fullName evidence="1">Uncharacterized protein</fullName>
    </submittedName>
</protein>
<evidence type="ECO:0000313" key="2">
    <source>
        <dbReference type="Proteomes" id="UP000821845"/>
    </source>
</evidence>
<reference evidence="1" key="1">
    <citation type="submission" date="2020-05" db="EMBL/GenBank/DDBJ databases">
        <title>Large-scale comparative analyses of tick genomes elucidate their genetic diversity and vector capacities.</title>
        <authorList>
            <person name="Jia N."/>
            <person name="Wang J."/>
            <person name="Shi W."/>
            <person name="Du L."/>
            <person name="Sun Y."/>
            <person name="Zhan W."/>
            <person name="Jiang J."/>
            <person name="Wang Q."/>
            <person name="Zhang B."/>
            <person name="Ji P."/>
            <person name="Sakyi L.B."/>
            <person name="Cui X."/>
            <person name="Yuan T."/>
            <person name="Jiang B."/>
            <person name="Yang W."/>
            <person name="Lam T.T.-Y."/>
            <person name="Chang Q."/>
            <person name="Ding S."/>
            <person name="Wang X."/>
            <person name="Zhu J."/>
            <person name="Ruan X."/>
            <person name="Zhao L."/>
            <person name="Wei J."/>
            <person name="Que T."/>
            <person name="Du C."/>
            <person name="Cheng J."/>
            <person name="Dai P."/>
            <person name="Han X."/>
            <person name="Huang E."/>
            <person name="Gao Y."/>
            <person name="Liu J."/>
            <person name="Shao H."/>
            <person name="Ye R."/>
            <person name="Li L."/>
            <person name="Wei W."/>
            <person name="Wang X."/>
            <person name="Wang C."/>
            <person name="Yang T."/>
            <person name="Huo Q."/>
            <person name="Li W."/>
            <person name="Guo W."/>
            <person name="Chen H."/>
            <person name="Zhou L."/>
            <person name="Ni X."/>
            <person name="Tian J."/>
            <person name="Zhou Y."/>
            <person name="Sheng Y."/>
            <person name="Liu T."/>
            <person name="Pan Y."/>
            <person name="Xia L."/>
            <person name="Li J."/>
            <person name="Zhao F."/>
            <person name="Cao W."/>
        </authorList>
    </citation>
    <scope>NUCLEOTIDE SEQUENCE</scope>
    <source>
        <strain evidence="1">Hyas-2018</strain>
    </source>
</reference>
<comment type="caution">
    <text evidence="1">The sequence shown here is derived from an EMBL/GenBank/DDBJ whole genome shotgun (WGS) entry which is preliminary data.</text>
</comment>
<accession>A0ACB7T462</accession>
<sequence>MRPHLRPYSSHILNSNLCNVILHCYTYWCNRELEHSVEDTSKFVADMLGVSKKTVFRMPTVEKVTTEFSERMDLQSLRRCTVRRLLAKSGFKHEKRSRNSLLIDWDDIIN</sequence>
<evidence type="ECO:0000313" key="1">
    <source>
        <dbReference type="EMBL" id="KAH6941878.1"/>
    </source>
</evidence>
<keyword evidence="2" id="KW-1185">Reference proteome</keyword>